<keyword evidence="2" id="KW-1185">Reference proteome</keyword>
<gene>
    <name evidence="1" type="ordered locus">TOL2_C30730</name>
</gene>
<accession>K0NK41</accession>
<sequence>MTYQDVLIQILSEVTGKPKTEVGNLFDAIKTTIPPGHKFDEELPPEKAKKILSDLRKEKSGILTWLAQGAINAEKKAGHA</sequence>
<dbReference type="Proteomes" id="UP000007347">
    <property type="component" value="Chromosome"/>
</dbReference>
<evidence type="ECO:0000313" key="1">
    <source>
        <dbReference type="EMBL" id="CCK81230.1"/>
    </source>
</evidence>
<evidence type="ECO:0000313" key="2">
    <source>
        <dbReference type="Proteomes" id="UP000007347"/>
    </source>
</evidence>
<dbReference type="KEGG" id="dto:TOL2_C30730"/>
<name>K0NK41_DESTT</name>
<dbReference type="OrthoDB" id="9763644at2"/>
<dbReference type="EMBL" id="FO203503">
    <property type="protein sequence ID" value="CCK81230.1"/>
    <property type="molecule type" value="Genomic_DNA"/>
</dbReference>
<dbReference type="STRING" id="651182.TOL2_C30730"/>
<protein>
    <submittedName>
        <fullName evidence="1">Uncharacterized protein</fullName>
    </submittedName>
</protein>
<dbReference type="RefSeq" id="WP_014958435.1">
    <property type="nucleotide sequence ID" value="NC_018645.1"/>
</dbReference>
<reference evidence="1 2" key="1">
    <citation type="journal article" date="2013" name="Environ. Microbiol.">
        <title>Complete genome, catabolic sub-proteomes and key-metabolites of Desulfobacula toluolica Tol2, a marine, aromatic compound-degrading, sulfate-reducing bacterium.</title>
        <authorList>
            <person name="Wohlbrand L."/>
            <person name="Jacob J.H."/>
            <person name="Kube M."/>
            <person name="Mussmann M."/>
            <person name="Jarling R."/>
            <person name="Beck A."/>
            <person name="Amann R."/>
            <person name="Wilkes H."/>
            <person name="Reinhardt R."/>
            <person name="Rabus R."/>
        </authorList>
    </citation>
    <scope>NUCLEOTIDE SEQUENCE [LARGE SCALE GENOMIC DNA]</scope>
    <source>
        <strain evidence="2">DSM 7467 / Tol2</strain>
    </source>
</reference>
<proteinExistence type="predicted"/>
<dbReference type="HOGENOM" id="CLU_2584084_0_0_7"/>
<dbReference type="AlphaFoldDB" id="K0NK41"/>
<organism evidence="1 2">
    <name type="scientific">Desulfobacula toluolica (strain DSM 7467 / Tol2)</name>
    <dbReference type="NCBI Taxonomy" id="651182"/>
    <lineage>
        <taxon>Bacteria</taxon>
        <taxon>Pseudomonadati</taxon>
        <taxon>Thermodesulfobacteriota</taxon>
        <taxon>Desulfobacteria</taxon>
        <taxon>Desulfobacterales</taxon>
        <taxon>Desulfobacteraceae</taxon>
        <taxon>Desulfobacula</taxon>
    </lineage>
</organism>